<keyword evidence="7" id="KW-0539">Nucleus</keyword>
<evidence type="ECO:0000256" key="2">
    <source>
        <dbReference type="ARBA" id="ARBA00022723"/>
    </source>
</evidence>
<dbReference type="GO" id="GO:0000981">
    <property type="term" value="F:DNA-binding transcription factor activity, RNA polymerase II-specific"/>
    <property type="evidence" value="ECO:0007669"/>
    <property type="project" value="InterPro"/>
</dbReference>
<keyword evidence="4" id="KW-0805">Transcription regulation</keyword>
<dbReference type="GO" id="GO:0003677">
    <property type="term" value="F:DNA binding"/>
    <property type="evidence" value="ECO:0007669"/>
    <property type="project" value="UniProtKB-KW"/>
</dbReference>
<reference evidence="11 12" key="1">
    <citation type="journal article" date="2018" name="Nat. Ecol. Evol.">
        <title>Pezizomycetes genomes reveal the molecular basis of ectomycorrhizal truffle lifestyle.</title>
        <authorList>
            <person name="Murat C."/>
            <person name="Payen T."/>
            <person name="Noel B."/>
            <person name="Kuo A."/>
            <person name="Morin E."/>
            <person name="Chen J."/>
            <person name="Kohler A."/>
            <person name="Krizsan K."/>
            <person name="Balestrini R."/>
            <person name="Da Silva C."/>
            <person name="Montanini B."/>
            <person name="Hainaut M."/>
            <person name="Levati E."/>
            <person name="Barry K.W."/>
            <person name="Belfiori B."/>
            <person name="Cichocki N."/>
            <person name="Clum A."/>
            <person name="Dockter R.B."/>
            <person name="Fauchery L."/>
            <person name="Guy J."/>
            <person name="Iotti M."/>
            <person name="Le Tacon F."/>
            <person name="Lindquist E.A."/>
            <person name="Lipzen A."/>
            <person name="Malagnac F."/>
            <person name="Mello A."/>
            <person name="Molinier V."/>
            <person name="Miyauchi S."/>
            <person name="Poulain J."/>
            <person name="Riccioni C."/>
            <person name="Rubini A."/>
            <person name="Sitrit Y."/>
            <person name="Splivallo R."/>
            <person name="Traeger S."/>
            <person name="Wang M."/>
            <person name="Zifcakova L."/>
            <person name="Wipf D."/>
            <person name="Zambonelli A."/>
            <person name="Paolocci F."/>
            <person name="Nowrousian M."/>
            <person name="Ottonello S."/>
            <person name="Baldrian P."/>
            <person name="Spatafora J.W."/>
            <person name="Henrissat B."/>
            <person name="Nagy L.G."/>
            <person name="Aury J.M."/>
            <person name="Wincker P."/>
            <person name="Grigoriev I.V."/>
            <person name="Bonfante P."/>
            <person name="Martin F.M."/>
        </authorList>
    </citation>
    <scope>NUCLEOTIDE SEQUENCE [LARGE SCALE GENOMIC DNA]</scope>
    <source>
        <strain evidence="11 12">ATCC MYA-4762</strain>
    </source>
</reference>
<dbReference type="SMART" id="SM00066">
    <property type="entry name" value="GAL4"/>
    <property type="match status" value="1"/>
</dbReference>
<dbReference type="CDD" id="cd00067">
    <property type="entry name" value="GAL4"/>
    <property type="match status" value="1"/>
</dbReference>
<dbReference type="GO" id="GO:0006351">
    <property type="term" value="P:DNA-templated transcription"/>
    <property type="evidence" value="ECO:0007669"/>
    <property type="project" value="InterPro"/>
</dbReference>
<dbReference type="Pfam" id="PF04082">
    <property type="entry name" value="Fungal_trans"/>
    <property type="match status" value="1"/>
</dbReference>
<evidence type="ECO:0000256" key="3">
    <source>
        <dbReference type="ARBA" id="ARBA00022833"/>
    </source>
</evidence>
<keyword evidence="12" id="KW-1185">Reference proteome</keyword>
<dbReference type="InterPro" id="IPR051615">
    <property type="entry name" value="Transcr_Regulatory_Elem"/>
</dbReference>
<feature type="compositionally biased region" description="Polar residues" evidence="9">
    <location>
        <begin position="11"/>
        <end position="20"/>
    </location>
</feature>
<evidence type="ECO:0000256" key="9">
    <source>
        <dbReference type="SAM" id="MobiDB-lite"/>
    </source>
</evidence>
<proteinExistence type="predicted"/>
<dbReference type="GO" id="GO:0008270">
    <property type="term" value="F:zinc ion binding"/>
    <property type="evidence" value="ECO:0007669"/>
    <property type="project" value="InterPro"/>
</dbReference>
<dbReference type="InterPro" id="IPR001138">
    <property type="entry name" value="Zn2Cys6_DnaBD"/>
</dbReference>
<evidence type="ECO:0000256" key="6">
    <source>
        <dbReference type="ARBA" id="ARBA00023163"/>
    </source>
</evidence>
<keyword evidence="8" id="KW-0175">Coiled coil</keyword>
<feature type="region of interest" description="Disordered" evidence="9">
    <location>
        <begin position="164"/>
        <end position="218"/>
    </location>
</feature>
<accession>A0A3N4M2E4</accession>
<evidence type="ECO:0000256" key="7">
    <source>
        <dbReference type="ARBA" id="ARBA00023242"/>
    </source>
</evidence>
<evidence type="ECO:0000259" key="10">
    <source>
        <dbReference type="PROSITE" id="PS50048"/>
    </source>
</evidence>
<evidence type="ECO:0000313" key="11">
    <source>
        <dbReference type="EMBL" id="RPB24465.1"/>
    </source>
</evidence>
<dbReference type="OrthoDB" id="2162761at2759"/>
<dbReference type="FunCoup" id="A0A3N4M2E4">
    <property type="interactions" value="188"/>
</dbReference>
<dbReference type="GO" id="GO:0005634">
    <property type="term" value="C:nucleus"/>
    <property type="evidence" value="ECO:0007669"/>
    <property type="project" value="UniProtKB-SubCell"/>
</dbReference>
<dbReference type="EMBL" id="ML121541">
    <property type="protein sequence ID" value="RPB24465.1"/>
    <property type="molecule type" value="Genomic_DNA"/>
</dbReference>
<organism evidence="11 12">
    <name type="scientific">Terfezia boudieri ATCC MYA-4762</name>
    <dbReference type="NCBI Taxonomy" id="1051890"/>
    <lineage>
        <taxon>Eukaryota</taxon>
        <taxon>Fungi</taxon>
        <taxon>Dikarya</taxon>
        <taxon>Ascomycota</taxon>
        <taxon>Pezizomycotina</taxon>
        <taxon>Pezizomycetes</taxon>
        <taxon>Pezizales</taxon>
        <taxon>Pezizaceae</taxon>
        <taxon>Terfezia</taxon>
    </lineage>
</organism>
<feature type="region of interest" description="Disordered" evidence="9">
    <location>
        <begin position="1"/>
        <end position="50"/>
    </location>
</feature>
<dbReference type="STRING" id="1051890.A0A3N4M2E4"/>
<keyword evidence="6" id="KW-0804">Transcription</keyword>
<keyword evidence="2" id="KW-0479">Metal-binding</keyword>
<evidence type="ECO:0000313" key="12">
    <source>
        <dbReference type="Proteomes" id="UP000267821"/>
    </source>
</evidence>
<name>A0A3N4M2E4_9PEZI</name>
<gene>
    <name evidence="11" type="ORF">L211DRAFT_867819</name>
</gene>
<dbReference type="InterPro" id="IPR036864">
    <property type="entry name" value="Zn2-C6_fun-type_DNA-bd_sf"/>
</dbReference>
<keyword evidence="3" id="KW-0862">Zinc</keyword>
<evidence type="ECO:0000256" key="1">
    <source>
        <dbReference type="ARBA" id="ARBA00004123"/>
    </source>
</evidence>
<evidence type="ECO:0000256" key="8">
    <source>
        <dbReference type="SAM" id="Coils"/>
    </source>
</evidence>
<dbReference type="PANTHER" id="PTHR31313">
    <property type="entry name" value="TY1 ENHANCER ACTIVATOR"/>
    <property type="match status" value="1"/>
</dbReference>
<dbReference type="Pfam" id="PF00172">
    <property type="entry name" value="Zn_clus"/>
    <property type="match status" value="1"/>
</dbReference>
<sequence length="734" mass="83094">MRPLLPKSNRADSGNDNVSDTPPLHRALDQQSEFRIPAVPGSSDSGGVRAKPKRIVVSNACVPCRKRRSKCDGALPCAKCKSLDRAGDCQFDAENDHRRKGALRRENETLKRKNSVLNKELKRKNAHLFRILANSEDTELENIVKRIRRGEKFGDIANEIRSAVSNPGDSAAADDSGDSGGDYLDRSSPSNDEGGLEELDSGAERSDGQSLPVPYVRPSSWTNITNDDSFVIELIELYFTWHHPFFLLFSEQRFRADFATGRLANCSSLLVNAILATGCSYSDRPEALEDPNNPDTVGEHFGKESKRIFERGGKRTITTIQALPVMAIREAGVARDLMGRWYLSLAYRLVCDSSYNEILVPQQMQKNDIDEEAWRITFWGCYNLETYVTSTYNFLCPSKLHFTKVSTDDSQSRMWNFGLGRPNEDNRLAEHVPKPTPTDETEKALWYPYAGYTPKSALQSGGECMMYEIFNQLAGLCQITQGITSWLYGKKLFKAGTLLEYHTKLKAWRDNLPERLKIVKCGDLPILFYLHGFHRTIVLALFRPFVALPFEPGQNFLSPRLLTDMHARELVQIMRMFHSSWGFRHSNGMVYQFLIPMCSARQLEFPSPQARADYQFGVFGMKEAGFGWPFGKIALLSMAEIKDLSEEKKKPTEELEQMLNEFQVLSVEKKTEMTHNSDYYAKIVENDFGGLEPDFIHHWTLEWAKFMVGSVGSGSVMEKAPTIVKKLSVRSLLN</sequence>
<dbReference type="PROSITE" id="PS00463">
    <property type="entry name" value="ZN2_CY6_FUNGAL_1"/>
    <property type="match status" value="1"/>
</dbReference>
<dbReference type="InParanoid" id="A0A3N4M2E4"/>
<evidence type="ECO:0000256" key="5">
    <source>
        <dbReference type="ARBA" id="ARBA00023125"/>
    </source>
</evidence>
<protein>
    <recommendedName>
        <fullName evidence="10">Zn(2)-C6 fungal-type domain-containing protein</fullName>
    </recommendedName>
</protein>
<dbReference type="Gene3D" id="4.10.240.10">
    <property type="entry name" value="Zn(2)-C6 fungal-type DNA-binding domain"/>
    <property type="match status" value="1"/>
</dbReference>
<comment type="subcellular location">
    <subcellularLocation>
        <location evidence="1">Nucleus</location>
    </subcellularLocation>
</comment>
<dbReference type="PROSITE" id="PS50048">
    <property type="entry name" value="ZN2_CY6_FUNGAL_2"/>
    <property type="match status" value="1"/>
</dbReference>
<dbReference type="CDD" id="cd12148">
    <property type="entry name" value="fungal_TF_MHR"/>
    <property type="match status" value="1"/>
</dbReference>
<dbReference type="SUPFAM" id="SSF57701">
    <property type="entry name" value="Zn2/Cys6 DNA-binding domain"/>
    <property type="match status" value="1"/>
</dbReference>
<dbReference type="InterPro" id="IPR007219">
    <property type="entry name" value="XnlR_reg_dom"/>
</dbReference>
<keyword evidence="5" id="KW-0238">DNA-binding</keyword>
<dbReference type="AlphaFoldDB" id="A0A3N4M2E4"/>
<feature type="coiled-coil region" evidence="8">
    <location>
        <begin position="100"/>
        <end position="127"/>
    </location>
</feature>
<dbReference type="Proteomes" id="UP000267821">
    <property type="component" value="Unassembled WGS sequence"/>
</dbReference>
<feature type="domain" description="Zn(2)-C6 fungal-type" evidence="10">
    <location>
        <begin position="60"/>
        <end position="91"/>
    </location>
</feature>
<dbReference type="PANTHER" id="PTHR31313:SF81">
    <property type="entry name" value="TY1 ENHANCER ACTIVATOR"/>
    <property type="match status" value="1"/>
</dbReference>
<evidence type="ECO:0000256" key="4">
    <source>
        <dbReference type="ARBA" id="ARBA00023015"/>
    </source>
</evidence>